<proteinExistence type="inferred from homology"/>
<name>A0A4R6S6J0_9MICO</name>
<dbReference type="InterPro" id="IPR000847">
    <property type="entry name" value="LysR_HTH_N"/>
</dbReference>
<evidence type="ECO:0000256" key="3">
    <source>
        <dbReference type="ARBA" id="ARBA00023125"/>
    </source>
</evidence>
<accession>A0A4R6S6J0</accession>
<reference evidence="6 7" key="1">
    <citation type="submission" date="2019-03" db="EMBL/GenBank/DDBJ databases">
        <title>Genomic analyses of the natural microbiome of Caenorhabditis elegans.</title>
        <authorList>
            <person name="Samuel B."/>
        </authorList>
    </citation>
    <scope>NUCLEOTIDE SEQUENCE [LARGE SCALE GENOMIC DNA]</scope>
    <source>
        <strain evidence="6 7">JUb18</strain>
    </source>
</reference>
<evidence type="ECO:0000259" key="5">
    <source>
        <dbReference type="PROSITE" id="PS50931"/>
    </source>
</evidence>
<evidence type="ECO:0000256" key="1">
    <source>
        <dbReference type="ARBA" id="ARBA00009437"/>
    </source>
</evidence>
<dbReference type="AlphaFoldDB" id="A0A4R6S6J0"/>
<keyword evidence="4" id="KW-0804">Transcription</keyword>
<dbReference type="Pfam" id="PF03466">
    <property type="entry name" value="LysR_substrate"/>
    <property type="match status" value="1"/>
</dbReference>
<dbReference type="PRINTS" id="PR00039">
    <property type="entry name" value="HTHLYSR"/>
</dbReference>
<dbReference type="PANTHER" id="PTHR30126">
    <property type="entry name" value="HTH-TYPE TRANSCRIPTIONAL REGULATOR"/>
    <property type="match status" value="1"/>
</dbReference>
<gene>
    <name evidence="6" type="ORF">EDF62_0084</name>
</gene>
<evidence type="ECO:0000313" key="7">
    <source>
        <dbReference type="Proteomes" id="UP000295601"/>
    </source>
</evidence>
<evidence type="ECO:0000256" key="4">
    <source>
        <dbReference type="ARBA" id="ARBA00023163"/>
    </source>
</evidence>
<dbReference type="Gene3D" id="1.10.10.10">
    <property type="entry name" value="Winged helix-like DNA-binding domain superfamily/Winged helix DNA-binding domain"/>
    <property type="match status" value="1"/>
</dbReference>
<dbReference type="Gene3D" id="3.40.190.10">
    <property type="entry name" value="Periplasmic binding protein-like II"/>
    <property type="match status" value="2"/>
</dbReference>
<dbReference type="PANTHER" id="PTHR30126:SF39">
    <property type="entry name" value="HTH-TYPE TRANSCRIPTIONAL REGULATOR CYSL"/>
    <property type="match status" value="1"/>
</dbReference>
<comment type="caution">
    <text evidence="6">The sequence shown here is derived from an EMBL/GenBank/DDBJ whole genome shotgun (WGS) entry which is preliminary data.</text>
</comment>
<keyword evidence="2" id="KW-0805">Transcription regulation</keyword>
<keyword evidence="7" id="KW-1185">Reference proteome</keyword>
<dbReference type="GO" id="GO:0003700">
    <property type="term" value="F:DNA-binding transcription factor activity"/>
    <property type="evidence" value="ECO:0007669"/>
    <property type="project" value="InterPro"/>
</dbReference>
<comment type="similarity">
    <text evidence="1">Belongs to the LysR transcriptional regulatory family.</text>
</comment>
<feature type="domain" description="HTH lysR-type" evidence="5">
    <location>
        <begin position="4"/>
        <end position="61"/>
    </location>
</feature>
<dbReference type="SUPFAM" id="SSF53850">
    <property type="entry name" value="Periplasmic binding protein-like II"/>
    <property type="match status" value="1"/>
</dbReference>
<dbReference type="EMBL" id="SNYA01000001">
    <property type="protein sequence ID" value="TDP95400.1"/>
    <property type="molecule type" value="Genomic_DNA"/>
</dbReference>
<dbReference type="PROSITE" id="PS50931">
    <property type="entry name" value="HTH_LYSR"/>
    <property type="match status" value="1"/>
</dbReference>
<organism evidence="6 7">
    <name type="scientific">Leucobacter luti</name>
    <dbReference type="NCBI Taxonomy" id="340320"/>
    <lineage>
        <taxon>Bacteria</taxon>
        <taxon>Bacillati</taxon>
        <taxon>Actinomycetota</taxon>
        <taxon>Actinomycetes</taxon>
        <taxon>Micrococcales</taxon>
        <taxon>Microbacteriaceae</taxon>
        <taxon>Leucobacter</taxon>
    </lineage>
</organism>
<keyword evidence="3" id="KW-0238">DNA-binding</keyword>
<evidence type="ECO:0000256" key="2">
    <source>
        <dbReference type="ARBA" id="ARBA00023015"/>
    </source>
</evidence>
<dbReference type="InterPro" id="IPR005119">
    <property type="entry name" value="LysR_subst-bd"/>
</dbReference>
<dbReference type="Proteomes" id="UP000295601">
    <property type="component" value="Unassembled WGS sequence"/>
</dbReference>
<dbReference type="Pfam" id="PF00126">
    <property type="entry name" value="HTH_1"/>
    <property type="match status" value="1"/>
</dbReference>
<dbReference type="InterPro" id="IPR036390">
    <property type="entry name" value="WH_DNA-bd_sf"/>
</dbReference>
<dbReference type="RefSeq" id="WP_166644208.1">
    <property type="nucleotide sequence ID" value="NZ_SNYA01000001.1"/>
</dbReference>
<dbReference type="InterPro" id="IPR036388">
    <property type="entry name" value="WH-like_DNA-bd_sf"/>
</dbReference>
<sequence length="309" mass="31996">MSSPDLIDLRCFEAAIRTGSISAAARELGVSQQAVSARLRSLERLVGITLIQRSPSGVAPTPAGDALLAWAREVLAAAAKLDEGIASLAGHAGRSVTIGASQTVAAHLLPGWLLELRRAQLAAGRSPSETALRTANSTEIVAAVRAGELDLGFIESPDVPAGLGSAVVGRDRMVCAVAPDHAWAERDRVSLGEVAAVPLVTREVGSGTRAAFETAVRQLESGSAAPAHALTPALVLATEAAVRSAVAEGVAPAVLSELTVRDDVRLGRIVALPFAPDPLERPFTAVWRGSARDLAGPRRELVALASHRR</sequence>
<dbReference type="SUPFAM" id="SSF46785">
    <property type="entry name" value="Winged helix' DNA-binding domain"/>
    <property type="match status" value="1"/>
</dbReference>
<protein>
    <submittedName>
        <fullName evidence="6">LysR family transcriptional regulator</fullName>
    </submittedName>
</protein>
<evidence type="ECO:0000313" key="6">
    <source>
        <dbReference type="EMBL" id="TDP95400.1"/>
    </source>
</evidence>
<dbReference type="GO" id="GO:0000976">
    <property type="term" value="F:transcription cis-regulatory region binding"/>
    <property type="evidence" value="ECO:0007669"/>
    <property type="project" value="TreeGrafter"/>
</dbReference>